<dbReference type="EMBL" id="CP120629">
    <property type="protein sequence ID" value="WEW59290.1"/>
    <property type="molecule type" value="Genomic_DNA"/>
</dbReference>
<evidence type="ECO:0000256" key="15">
    <source>
        <dbReference type="SAM" id="MobiDB-lite"/>
    </source>
</evidence>
<comment type="subunit">
    <text evidence="3 13">Component of the mitochondrial contact site and cristae organizing system (MICOS) complex.</text>
</comment>
<evidence type="ECO:0000256" key="8">
    <source>
        <dbReference type="ARBA" id="ARBA00022989"/>
    </source>
</evidence>
<dbReference type="PANTHER" id="PTHR15415:SF7">
    <property type="entry name" value="MICOS COMPLEX SUBUNIT MIC60"/>
    <property type="match status" value="1"/>
</dbReference>
<evidence type="ECO:0000256" key="14">
    <source>
        <dbReference type="SAM" id="Coils"/>
    </source>
</evidence>
<reference evidence="16" key="1">
    <citation type="submission" date="2023-03" db="EMBL/GenBank/DDBJ databases">
        <title>Emydomyces testavorans Genome Sequence.</title>
        <authorList>
            <person name="Hoyer L."/>
        </authorList>
    </citation>
    <scope>NUCLEOTIDE SEQUENCE</scope>
    <source>
        <strain evidence="16">16-2883</strain>
    </source>
</reference>
<gene>
    <name evidence="16" type="primary">MIC60</name>
    <name evidence="16" type="ORF">PRK78_004759</name>
</gene>
<feature type="coiled-coil region" evidence="14">
    <location>
        <begin position="347"/>
        <end position="445"/>
    </location>
</feature>
<evidence type="ECO:0000256" key="13">
    <source>
        <dbReference type="RuleBase" id="RU363000"/>
    </source>
</evidence>
<keyword evidence="8 13" id="KW-1133">Transmembrane helix</keyword>
<dbReference type="Proteomes" id="UP001219355">
    <property type="component" value="Chromosome 3"/>
</dbReference>
<feature type="transmembrane region" description="Helical" evidence="13">
    <location>
        <begin position="135"/>
        <end position="155"/>
    </location>
</feature>
<comment type="function">
    <text evidence="12">Component of the MICOS complex, a large protein complex of the mitochondrial inner membrane that plays crucial roles in the maintenance of crista junctions, inner membrane architecture, and formation of contact sites to the outer membrane. Plays a role in keeping cristae membranes connected to the inner boundary membrane. Also promotes protein import via the mitochondrial intermembrane space assembly (MIA) pathway.</text>
</comment>
<feature type="compositionally biased region" description="Basic and acidic residues" evidence="15">
    <location>
        <begin position="263"/>
        <end position="297"/>
    </location>
</feature>
<dbReference type="PANTHER" id="PTHR15415">
    <property type="entry name" value="MITOFILIN"/>
    <property type="match status" value="1"/>
</dbReference>
<proteinExistence type="inferred from homology"/>
<evidence type="ECO:0000256" key="4">
    <source>
        <dbReference type="ARBA" id="ARBA00018116"/>
    </source>
</evidence>
<evidence type="ECO:0000256" key="1">
    <source>
        <dbReference type="ARBA" id="ARBA00004434"/>
    </source>
</evidence>
<feature type="region of interest" description="Disordered" evidence="15">
    <location>
        <begin position="60"/>
        <end position="130"/>
    </location>
</feature>
<evidence type="ECO:0000313" key="17">
    <source>
        <dbReference type="Proteomes" id="UP001219355"/>
    </source>
</evidence>
<evidence type="ECO:0000256" key="6">
    <source>
        <dbReference type="ARBA" id="ARBA00022792"/>
    </source>
</evidence>
<dbReference type="InterPro" id="IPR019133">
    <property type="entry name" value="MIC60"/>
</dbReference>
<feature type="compositionally biased region" description="Pro residues" evidence="15">
    <location>
        <begin position="108"/>
        <end position="126"/>
    </location>
</feature>
<dbReference type="AlphaFoldDB" id="A0AAF0IIW6"/>
<evidence type="ECO:0000256" key="2">
    <source>
        <dbReference type="ARBA" id="ARBA00010877"/>
    </source>
</evidence>
<feature type="region of interest" description="Disordered" evidence="15">
    <location>
        <begin position="222"/>
        <end position="302"/>
    </location>
</feature>
<protein>
    <recommendedName>
        <fullName evidence="4 13">MICOS complex subunit MIC60</fullName>
    </recommendedName>
    <alternativeName>
        <fullName evidence="13">Mitofilin</fullName>
    </alternativeName>
</protein>
<keyword evidence="11 13" id="KW-0472">Membrane</keyword>
<evidence type="ECO:0000256" key="11">
    <source>
        <dbReference type="ARBA" id="ARBA00023136"/>
    </source>
</evidence>
<comment type="subcellular location">
    <subcellularLocation>
        <location evidence="1 13">Mitochondrion inner membrane</location>
        <topology evidence="1 13">Single-pass membrane protein</topology>
    </subcellularLocation>
</comment>
<evidence type="ECO:0000256" key="10">
    <source>
        <dbReference type="ARBA" id="ARBA00023128"/>
    </source>
</evidence>
<keyword evidence="9 14" id="KW-0175">Coiled coil</keyword>
<dbReference type="Pfam" id="PF09731">
    <property type="entry name" value="Mitofilin"/>
    <property type="match status" value="2"/>
</dbReference>
<sequence length="676" mass="74934">MLRSSIVPRHQLFSPSAGRQWLQCSRRYYSRVKKFPTDPKAAPSLDSAFWPATRSNAFTTSAKLSNDPHVRSPPSPSSESAIPPESVPRPPPSHSVQTSPGSSVDGPAQPPPETKAPPPPPPPPTPKKGGRLRRLLLYLILTTGLAYGGGIWLSLKSDNFHDFFTEYVPYGEEAVLYVEEQDFRRRFPNATRQITRRLTGPRDEGQNVTIPGKSGLSWRVSEQEKAAEEAGNEVARKGKHTSTVETDKAKEAVKAPTAGETQAAKEPESASSIPKKEPISAETKAAEAKKPTLEEPRAPAIPTTTSVEPISVAFVDEPAVQELVRIVNNLIAVINADESSSRFTSTLSKAKEDFEKLGEHIMALREDAHKAAREEVEKARIEMEKSANELIRRIDEVRAEDAAQFREEYEAEREKLAHAYQEKIKTELQRAQEVAEQRLRNELVEQAIELNRKFLSDVGSLVEKEREGRLSKLSELTTNVGELEKLTAEWNSVVDTNLKTQQLQVAVDAARSALESSDIPKPFIDELVAVKELASEDPVVEAAISSISPVAYQRGIPSSAQIVERFRRLAAEVRKASVLPENAGIASHAASYMMSKVMFKKQGSDDGDDVESILTRAESFLEEGRFDEAAREMNSLEGWSKILSKDWLADVRRVLEVKQALEVIETEARLRCLQVE</sequence>
<name>A0AAF0IIW6_9EURO</name>
<evidence type="ECO:0000256" key="9">
    <source>
        <dbReference type="ARBA" id="ARBA00023054"/>
    </source>
</evidence>
<comment type="similarity">
    <text evidence="2 13">Belongs to the MICOS complex subunit Mic60 family.</text>
</comment>
<dbReference type="GO" id="GO:0042407">
    <property type="term" value="P:cristae formation"/>
    <property type="evidence" value="ECO:0007669"/>
    <property type="project" value="TreeGrafter"/>
</dbReference>
<dbReference type="GO" id="GO:0061617">
    <property type="term" value="C:MICOS complex"/>
    <property type="evidence" value="ECO:0007669"/>
    <property type="project" value="TreeGrafter"/>
</dbReference>
<evidence type="ECO:0000256" key="5">
    <source>
        <dbReference type="ARBA" id="ARBA00022692"/>
    </source>
</evidence>
<evidence type="ECO:0000256" key="7">
    <source>
        <dbReference type="ARBA" id="ARBA00022946"/>
    </source>
</evidence>
<keyword evidence="17" id="KW-1185">Reference proteome</keyword>
<keyword evidence="5 13" id="KW-0812">Transmembrane</keyword>
<evidence type="ECO:0000256" key="3">
    <source>
        <dbReference type="ARBA" id="ARBA00011875"/>
    </source>
</evidence>
<evidence type="ECO:0000313" key="16">
    <source>
        <dbReference type="EMBL" id="WEW59290.1"/>
    </source>
</evidence>
<keyword evidence="6 13" id="KW-0999">Mitochondrion inner membrane</keyword>
<accession>A0AAF0IIW6</accession>
<keyword evidence="10 13" id="KW-0496">Mitochondrion</keyword>
<organism evidence="16 17">
    <name type="scientific">Emydomyces testavorans</name>
    <dbReference type="NCBI Taxonomy" id="2070801"/>
    <lineage>
        <taxon>Eukaryota</taxon>
        <taxon>Fungi</taxon>
        <taxon>Dikarya</taxon>
        <taxon>Ascomycota</taxon>
        <taxon>Pezizomycotina</taxon>
        <taxon>Eurotiomycetes</taxon>
        <taxon>Eurotiomycetidae</taxon>
        <taxon>Onygenales</taxon>
        <taxon>Nannizziopsiaceae</taxon>
        <taxon>Emydomyces</taxon>
    </lineage>
</organism>
<keyword evidence="7" id="KW-0809">Transit peptide</keyword>
<evidence type="ECO:0000256" key="12">
    <source>
        <dbReference type="ARBA" id="ARBA00025571"/>
    </source>
</evidence>